<dbReference type="PANTHER" id="PTHR21663:SF0">
    <property type="entry name" value="HEAT REPEAT-CONTAINING PROTEIN 5B"/>
    <property type="match status" value="1"/>
</dbReference>
<dbReference type="GO" id="GO:0042147">
    <property type="term" value="P:retrograde transport, endosome to Golgi"/>
    <property type="evidence" value="ECO:0007669"/>
    <property type="project" value="TreeGrafter"/>
</dbReference>
<dbReference type="GO" id="GO:0006897">
    <property type="term" value="P:endocytosis"/>
    <property type="evidence" value="ECO:0007669"/>
    <property type="project" value="TreeGrafter"/>
</dbReference>
<dbReference type="AlphaFoldDB" id="A0A182ZZG8"/>
<reference evidence="1" key="1">
    <citation type="submission" date="2016-06" db="UniProtKB">
        <authorList>
            <consortium name="WormBaseParasite"/>
        </authorList>
    </citation>
    <scope>IDENTIFICATION</scope>
</reference>
<protein>
    <submittedName>
        <fullName evidence="1">HTR5B</fullName>
    </submittedName>
</protein>
<dbReference type="GO" id="GO:0030139">
    <property type="term" value="C:endocytic vesicle"/>
    <property type="evidence" value="ECO:0007669"/>
    <property type="project" value="TreeGrafter"/>
</dbReference>
<dbReference type="InterPro" id="IPR011989">
    <property type="entry name" value="ARM-like"/>
</dbReference>
<dbReference type="InterPro" id="IPR016024">
    <property type="entry name" value="ARM-type_fold"/>
</dbReference>
<name>A0A182ZZG8_9TREM</name>
<dbReference type="GO" id="GO:0005829">
    <property type="term" value="C:cytosol"/>
    <property type="evidence" value="ECO:0007669"/>
    <property type="project" value="GOC"/>
</dbReference>
<dbReference type="GO" id="GO:0016020">
    <property type="term" value="C:membrane"/>
    <property type="evidence" value="ECO:0007669"/>
    <property type="project" value="TreeGrafter"/>
</dbReference>
<dbReference type="Pfam" id="PF12755">
    <property type="entry name" value="Vac14_Fab1_bd"/>
    <property type="match status" value="1"/>
</dbReference>
<dbReference type="GO" id="GO:0008104">
    <property type="term" value="P:intracellular protein localization"/>
    <property type="evidence" value="ECO:0007669"/>
    <property type="project" value="TreeGrafter"/>
</dbReference>
<dbReference type="PANTHER" id="PTHR21663">
    <property type="entry name" value="HYPOTHETICAL HEAT DOMAIN-CONTAINING"/>
    <property type="match status" value="1"/>
</dbReference>
<dbReference type="InterPro" id="IPR040108">
    <property type="entry name" value="Laa1/Sip1/HEATR5"/>
</dbReference>
<dbReference type="WBParaSite" id="ECPE_0000010201-mRNA-1">
    <property type="protein sequence ID" value="ECPE_0000010201-mRNA-1"/>
    <property type="gene ID" value="ECPE_0000010201"/>
</dbReference>
<organism evidence="1">
    <name type="scientific">Echinostoma caproni</name>
    <dbReference type="NCBI Taxonomy" id="27848"/>
    <lineage>
        <taxon>Eukaryota</taxon>
        <taxon>Metazoa</taxon>
        <taxon>Spiralia</taxon>
        <taxon>Lophotrochozoa</taxon>
        <taxon>Platyhelminthes</taxon>
        <taxon>Trematoda</taxon>
        <taxon>Digenea</taxon>
        <taxon>Plagiorchiida</taxon>
        <taxon>Echinostomata</taxon>
        <taxon>Echinostomatoidea</taxon>
        <taxon>Echinostomatidae</taxon>
        <taxon>Echinostoma</taxon>
    </lineage>
</organism>
<accession>A0A182ZZG8</accession>
<dbReference type="GO" id="GO:0005794">
    <property type="term" value="C:Golgi apparatus"/>
    <property type="evidence" value="ECO:0007669"/>
    <property type="project" value="TreeGrafter"/>
</dbReference>
<dbReference type="SUPFAM" id="SSF48371">
    <property type="entry name" value="ARM repeat"/>
    <property type="match status" value="1"/>
</dbReference>
<evidence type="ECO:0000313" key="1">
    <source>
        <dbReference type="WBParaSite" id="ECPE_0000010201-mRNA-1"/>
    </source>
</evidence>
<proteinExistence type="predicted"/>
<dbReference type="Gene3D" id="1.25.10.10">
    <property type="entry name" value="Leucine-rich Repeat Variant"/>
    <property type="match status" value="1"/>
</dbReference>
<sequence length="277" mass="30085">LEMAEGILFDEAVYDRLSEVNKPGFVFNWLLNLNKILPATNKQTIRECQEDLVQQLLNQLPRAAGPPTQKLIGRCLANLFLVGDTVLLYTAINTCNSMLKSRDDGACNTNSRLASITCLGTMYKCLGRMIGRSFEDSVSLMVKLIKQSESQVRCETMNTLCNLLEGVGAASSMCHKEIYKAAKTCMTDRVPSVRAAAAKCMNALVEHHAVIHGSDLEATVSLCLRCMDCSNYTVRVEAARLLGHVLARTQNSLRTSSSSSILSTTVVTGTSNAGPGV</sequence>